<dbReference type="SUPFAM" id="SSF52833">
    <property type="entry name" value="Thioredoxin-like"/>
    <property type="match status" value="1"/>
</dbReference>
<dbReference type="AlphaFoldDB" id="A0A0F8XPJ2"/>
<dbReference type="PANTHER" id="PTHR45663">
    <property type="entry name" value="GEO12009P1"/>
    <property type="match status" value="1"/>
</dbReference>
<feature type="non-terminal residue" evidence="2">
    <location>
        <position position="1"/>
    </location>
</feature>
<dbReference type="PROSITE" id="PS51352">
    <property type="entry name" value="THIOREDOXIN_2"/>
    <property type="match status" value="1"/>
</dbReference>
<dbReference type="InterPro" id="IPR036249">
    <property type="entry name" value="Thioredoxin-like_sf"/>
</dbReference>
<name>A0A0F8XPJ2_9ZZZZ</name>
<dbReference type="GO" id="GO:0005737">
    <property type="term" value="C:cytoplasm"/>
    <property type="evidence" value="ECO:0007669"/>
    <property type="project" value="TreeGrafter"/>
</dbReference>
<dbReference type="PANTHER" id="PTHR45663:SF11">
    <property type="entry name" value="GEO12009P1"/>
    <property type="match status" value="1"/>
</dbReference>
<feature type="domain" description="Thioredoxin" evidence="1">
    <location>
        <begin position="1"/>
        <end position="76"/>
    </location>
</feature>
<gene>
    <name evidence="2" type="ORF">LCGC14_2919630</name>
</gene>
<organism evidence="2">
    <name type="scientific">marine sediment metagenome</name>
    <dbReference type="NCBI Taxonomy" id="412755"/>
    <lineage>
        <taxon>unclassified sequences</taxon>
        <taxon>metagenomes</taxon>
        <taxon>ecological metagenomes</taxon>
    </lineage>
</organism>
<reference evidence="2" key="1">
    <citation type="journal article" date="2015" name="Nature">
        <title>Complex archaea that bridge the gap between prokaryotes and eukaryotes.</title>
        <authorList>
            <person name="Spang A."/>
            <person name="Saw J.H."/>
            <person name="Jorgensen S.L."/>
            <person name="Zaremba-Niedzwiedzka K."/>
            <person name="Martijn J."/>
            <person name="Lind A.E."/>
            <person name="van Eijk R."/>
            <person name="Schleper C."/>
            <person name="Guy L."/>
            <person name="Ettema T.J."/>
        </authorList>
    </citation>
    <scope>NUCLEOTIDE SEQUENCE</scope>
</reference>
<dbReference type="GO" id="GO:0015035">
    <property type="term" value="F:protein-disulfide reductase activity"/>
    <property type="evidence" value="ECO:0007669"/>
    <property type="project" value="TreeGrafter"/>
</dbReference>
<proteinExistence type="predicted"/>
<sequence length="82" mass="9180">PPCRQLTPVMESLAKEYRGRIRFVKVNVDKGSALARKYGVRSIPTVILFSRGRPAYRWTGFNPASHFRPIFDSAAEENPSGG</sequence>
<dbReference type="EMBL" id="LAZR01057986">
    <property type="protein sequence ID" value="KKK70873.1"/>
    <property type="molecule type" value="Genomic_DNA"/>
</dbReference>
<evidence type="ECO:0000313" key="2">
    <source>
        <dbReference type="EMBL" id="KKK70873.1"/>
    </source>
</evidence>
<evidence type="ECO:0000259" key="1">
    <source>
        <dbReference type="PROSITE" id="PS51352"/>
    </source>
</evidence>
<comment type="caution">
    <text evidence="2">The sequence shown here is derived from an EMBL/GenBank/DDBJ whole genome shotgun (WGS) entry which is preliminary data.</text>
</comment>
<accession>A0A0F8XPJ2</accession>
<dbReference type="CDD" id="cd02947">
    <property type="entry name" value="TRX_family"/>
    <property type="match status" value="1"/>
</dbReference>
<dbReference type="Pfam" id="PF00085">
    <property type="entry name" value="Thioredoxin"/>
    <property type="match status" value="1"/>
</dbReference>
<protein>
    <recommendedName>
        <fullName evidence="1">Thioredoxin domain-containing protein</fullName>
    </recommendedName>
</protein>
<dbReference type="InterPro" id="IPR013766">
    <property type="entry name" value="Thioredoxin_domain"/>
</dbReference>
<dbReference type="Gene3D" id="3.40.30.10">
    <property type="entry name" value="Glutaredoxin"/>
    <property type="match status" value="1"/>
</dbReference>